<name>A0A8B6F373_MYTGA</name>
<organism evidence="1 2">
    <name type="scientific">Mytilus galloprovincialis</name>
    <name type="common">Mediterranean mussel</name>
    <dbReference type="NCBI Taxonomy" id="29158"/>
    <lineage>
        <taxon>Eukaryota</taxon>
        <taxon>Metazoa</taxon>
        <taxon>Spiralia</taxon>
        <taxon>Lophotrochozoa</taxon>
        <taxon>Mollusca</taxon>
        <taxon>Bivalvia</taxon>
        <taxon>Autobranchia</taxon>
        <taxon>Pteriomorphia</taxon>
        <taxon>Mytilida</taxon>
        <taxon>Mytiloidea</taxon>
        <taxon>Mytilidae</taxon>
        <taxon>Mytilinae</taxon>
        <taxon>Mytilus</taxon>
    </lineage>
</organism>
<keyword evidence="2" id="KW-1185">Reference proteome</keyword>
<gene>
    <name evidence="1" type="ORF">MGAL_10B071366</name>
</gene>
<dbReference type="AlphaFoldDB" id="A0A8B6F373"/>
<sequence>MGNGLNQMVRHETIRENHGPAMIRFWRQDMLQFHQHHHPKYLILGHRLLTNRIYTSANSNMLTDDVIARHVELSGGIDPTLDSLYQYSVATRTADFHSNGSKRDNEKDIITFCKLLRKKN</sequence>
<accession>A0A8B6F373</accession>
<evidence type="ECO:0000313" key="2">
    <source>
        <dbReference type="Proteomes" id="UP000596742"/>
    </source>
</evidence>
<protein>
    <submittedName>
        <fullName evidence="1">Uncharacterized protein</fullName>
    </submittedName>
</protein>
<evidence type="ECO:0000313" key="1">
    <source>
        <dbReference type="EMBL" id="VDI42252.1"/>
    </source>
</evidence>
<dbReference type="Proteomes" id="UP000596742">
    <property type="component" value="Unassembled WGS sequence"/>
</dbReference>
<dbReference type="EMBL" id="UYJE01005991">
    <property type="protein sequence ID" value="VDI42252.1"/>
    <property type="molecule type" value="Genomic_DNA"/>
</dbReference>
<proteinExistence type="predicted"/>
<comment type="caution">
    <text evidence="1">The sequence shown here is derived from an EMBL/GenBank/DDBJ whole genome shotgun (WGS) entry which is preliminary data.</text>
</comment>
<dbReference type="OrthoDB" id="6150904at2759"/>
<reference evidence="1" key="1">
    <citation type="submission" date="2018-11" db="EMBL/GenBank/DDBJ databases">
        <authorList>
            <person name="Alioto T."/>
            <person name="Alioto T."/>
        </authorList>
    </citation>
    <scope>NUCLEOTIDE SEQUENCE</scope>
</reference>